<accession>A0AAN8STG4</accession>
<gene>
    <name evidence="1" type="ORF">RDI58_029404</name>
</gene>
<protein>
    <submittedName>
        <fullName evidence="1">Uncharacterized protein</fullName>
    </submittedName>
</protein>
<reference evidence="1 2" key="1">
    <citation type="submission" date="2024-02" db="EMBL/GenBank/DDBJ databases">
        <title>de novo genome assembly of Solanum bulbocastanum strain 11H21.</title>
        <authorList>
            <person name="Hosaka A.J."/>
        </authorList>
    </citation>
    <scope>NUCLEOTIDE SEQUENCE [LARGE SCALE GENOMIC DNA]</scope>
    <source>
        <tissue evidence="1">Young leaves</tissue>
    </source>
</reference>
<dbReference type="EMBL" id="JBANQN010000012">
    <property type="protein sequence ID" value="KAK6774165.1"/>
    <property type="molecule type" value="Genomic_DNA"/>
</dbReference>
<proteinExistence type="predicted"/>
<comment type="caution">
    <text evidence="1">The sequence shown here is derived from an EMBL/GenBank/DDBJ whole genome shotgun (WGS) entry which is preliminary data.</text>
</comment>
<dbReference type="AlphaFoldDB" id="A0AAN8STG4"/>
<organism evidence="1 2">
    <name type="scientific">Solanum bulbocastanum</name>
    <name type="common">Wild potato</name>
    <dbReference type="NCBI Taxonomy" id="147425"/>
    <lineage>
        <taxon>Eukaryota</taxon>
        <taxon>Viridiplantae</taxon>
        <taxon>Streptophyta</taxon>
        <taxon>Embryophyta</taxon>
        <taxon>Tracheophyta</taxon>
        <taxon>Spermatophyta</taxon>
        <taxon>Magnoliopsida</taxon>
        <taxon>eudicotyledons</taxon>
        <taxon>Gunneridae</taxon>
        <taxon>Pentapetalae</taxon>
        <taxon>asterids</taxon>
        <taxon>lamiids</taxon>
        <taxon>Solanales</taxon>
        <taxon>Solanaceae</taxon>
        <taxon>Solanoideae</taxon>
        <taxon>Solaneae</taxon>
        <taxon>Solanum</taxon>
    </lineage>
</organism>
<dbReference type="Proteomes" id="UP001371456">
    <property type="component" value="Unassembled WGS sequence"/>
</dbReference>
<evidence type="ECO:0000313" key="1">
    <source>
        <dbReference type="EMBL" id="KAK6774165.1"/>
    </source>
</evidence>
<keyword evidence="2" id="KW-1185">Reference proteome</keyword>
<name>A0AAN8STG4_SOLBU</name>
<evidence type="ECO:0000313" key="2">
    <source>
        <dbReference type="Proteomes" id="UP001371456"/>
    </source>
</evidence>
<sequence length="30" mass="3146">MDVNAALVLTYSSIPMAFDTNIGDATVTTL</sequence>